<name>A0ABS8RXG1_DATST</name>
<accession>A0ABS8RXG1</accession>
<gene>
    <name evidence="1" type="ORF">HAX54_010626</name>
</gene>
<comment type="caution">
    <text evidence="1">The sequence shown here is derived from an EMBL/GenBank/DDBJ whole genome shotgun (WGS) entry which is preliminary data.</text>
</comment>
<keyword evidence="2" id="KW-1185">Reference proteome</keyword>
<feature type="non-terminal residue" evidence="1">
    <location>
        <position position="57"/>
    </location>
</feature>
<dbReference type="EMBL" id="JACEIK010000159">
    <property type="protein sequence ID" value="MCD7451273.1"/>
    <property type="molecule type" value="Genomic_DNA"/>
</dbReference>
<sequence>MPFNGVLGYRGTKQHSLYKKVIKLIEAICKSYLWAGQATVTNRALVAGDKLCLPRGA</sequence>
<reference evidence="1 2" key="1">
    <citation type="journal article" date="2021" name="BMC Genomics">
        <title>Datura genome reveals duplications of psychoactive alkaloid biosynthetic genes and high mutation rate following tissue culture.</title>
        <authorList>
            <person name="Rajewski A."/>
            <person name="Carter-House D."/>
            <person name="Stajich J."/>
            <person name="Litt A."/>
        </authorList>
    </citation>
    <scope>NUCLEOTIDE SEQUENCE [LARGE SCALE GENOMIC DNA]</scope>
    <source>
        <strain evidence="1">AR-01</strain>
    </source>
</reference>
<proteinExistence type="predicted"/>
<protein>
    <submittedName>
        <fullName evidence="1">Uncharacterized protein</fullName>
    </submittedName>
</protein>
<dbReference type="Proteomes" id="UP000823775">
    <property type="component" value="Unassembled WGS sequence"/>
</dbReference>
<evidence type="ECO:0000313" key="1">
    <source>
        <dbReference type="EMBL" id="MCD7451273.1"/>
    </source>
</evidence>
<evidence type="ECO:0000313" key="2">
    <source>
        <dbReference type="Proteomes" id="UP000823775"/>
    </source>
</evidence>
<organism evidence="1 2">
    <name type="scientific">Datura stramonium</name>
    <name type="common">Jimsonweed</name>
    <name type="synonym">Common thornapple</name>
    <dbReference type="NCBI Taxonomy" id="4076"/>
    <lineage>
        <taxon>Eukaryota</taxon>
        <taxon>Viridiplantae</taxon>
        <taxon>Streptophyta</taxon>
        <taxon>Embryophyta</taxon>
        <taxon>Tracheophyta</taxon>
        <taxon>Spermatophyta</taxon>
        <taxon>Magnoliopsida</taxon>
        <taxon>eudicotyledons</taxon>
        <taxon>Gunneridae</taxon>
        <taxon>Pentapetalae</taxon>
        <taxon>asterids</taxon>
        <taxon>lamiids</taxon>
        <taxon>Solanales</taxon>
        <taxon>Solanaceae</taxon>
        <taxon>Solanoideae</taxon>
        <taxon>Datureae</taxon>
        <taxon>Datura</taxon>
    </lineage>
</organism>